<organism evidence="1">
    <name type="scientific">marine metagenome</name>
    <dbReference type="NCBI Taxonomy" id="408172"/>
    <lineage>
        <taxon>unclassified sequences</taxon>
        <taxon>metagenomes</taxon>
        <taxon>ecological metagenomes</taxon>
    </lineage>
</organism>
<protein>
    <submittedName>
        <fullName evidence="1">Uncharacterized protein</fullName>
    </submittedName>
</protein>
<dbReference type="EMBL" id="UINC01029354">
    <property type="protein sequence ID" value="SVB11925.1"/>
    <property type="molecule type" value="Genomic_DNA"/>
</dbReference>
<gene>
    <name evidence="1" type="ORF">METZ01_LOCUS164779</name>
</gene>
<sequence>MRQNNEVILNAVGNPKELKAKNLTGAKYKERLKE</sequence>
<proteinExistence type="predicted"/>
<reference evidence="1" key="1">
    <citation type="submission" date="2018-05" db="EMBL/GenBank/DDBJ databases">
        <authorList>
            <person name="Lanie J.A."/>
            <person name="Ng W.-L."/>
            <person name="Kazmierczak K.M."/>
            <person name="Andrzejewski T.M."/>
            <person name="Davidsen T.M."/>
            <person name="Wayne K.J."/>
            <person name="Tettelin H."/>
            <person name="Glass J.I."/>
            <person name="Rusch D."/>
            <person name="Podicherti R."/>
            <person name="Tsui H.-C.T."/>
            <person name="Winkler M.E."/>
        </authorList>
    </citation>
    <scope>NUCLEOTIDE SEQUENCE</scope>
</reference>
<accession>A0A382BDM7</accession>
<name>A0A382BDM7_9ZZZZ</name>
<dbReference type="AlphaFoldDB" id="A0A382BDM7"/>
<evidence type="ECO:0000313" key="1">
    <source>
        <dbReference type="EMBL" id="SVB11925.1"/>
    </source>
</evidence>